<sequence>MAAQVPVILLVSDEYGSFKGGISTINCQASQTLQGKAVVYCTVLQLKVPEQDQEAADRDGVTLIRPDPRGRKTEPTLEWLTYYHHQHFPNLPKNVTCIIGHADITDTAARNIKDDRYPYADLIMFTHVLPGDTEYYKGGRKAMKAREKEKDMLDKVDRAKAVFSVGMRIYLHFHSKYRGGKKPQSHHIFLPKPSEMFLDAYVSPWGGEKVVLSIGRVRKVEKLKGHDLVGESMREVVKIIKNVRLRVRGISEDDWKTRQKILEDALNSPDLNPSLLPYGTQEEIRDDIMMAHLVLMPSRSEPFGLVGLEAIAAGIPVLISDKTGLAEMILGLIGEGKLSAEHRHVIVETGVSDRNRAGDAERWAKRIVDILQHSDSEFEKAARLKRELLESRYWEESHNAFLQACGVTGEVPVEVLLRGPEMASLYATACRQGSLPVYSTRVPVVGQFRSGKTCFIKRLMGETVSGDPEEKEPITDGINIISDVQSKTWKKSKEEDVEMTGTLQQDTEEAPEATLEEVIAVELFPL</sequence>
<dbReference type="Gene3D" id="3.40.50.2000">
    <property type="entry name" value="Glycogen Phosphorylase B"/>
    <property type="match status" value="1"/>
</dbReference>
<evidence type="ECO:0000313" key="2">
    <source>
        <dbReference type="RefSeq" id="XP_019628610.1"/>
    </source>
</evidence>
<dbReference type="PANTHER" id="PTHR10454:SF248">
    <property type="entry name" value="CASPASE-8-LIKE"/>
    <property type="match status" value="1"/>
</dbReference>
<dbReference type="Gene3D" id="3.40.50.300">
    <property type="entry name" value="P-loop containing nucleotide triphosphate hydrolases"/>
    <property type="match status" value="1"/>
</dbReference>
<dbReference type="GeneID" id="109473166"/>
<proteinExistence type="predicted"/>
<dbReference type="SUPFAM" id="SSF53756">
    <property type="entry name" value="UDP-Glycosyltransferase/glycogen phosphorylase"/>
    <property type="match status" value="1"/>
</dbReference>
<dbReference type="PANTHER" id="PTHR10454">
    <property type="entry name" value="CASPASE"/>
    <property type="match status" value="1"/>
</dbReference>
<evidence type="ECO:0000313" key="1">
    <source>
        <dbReference type="Proteomes" id="UP000515135"/>
    </source>
</evidence>
<protein>
    <submittedName>
        <fullName evidence="2">Uncharacterized protein LOC109473166</fullName>
    </submittedName>
</protein>
<dbReference type="GO" id="GO:0005737">
    <property type="term" value="C:cytoplasm"/>
    <property type="evidence" value="ECO:0007669"/>
    <property type="project" value="TreeGrafter"/>
</dbReference>
<dbReference type="GO" id="GO:0043525">
    <property type="term" value="P:positive regulation of neuron apoptotic process"/>
    <property type="evidence" value="ECO:0007669"/>
    <property type="project" value="TreeGrafter"/>
</dbReference>
<reference evidence="2" key="1">
    <citation type="submission" date="2025-08" db="UniProtKB">
        <authorList>
            <consortium name="RefSeq"/>
        </authorList>
    </citation>
    <scope>IDENTIFICATION</scope>
    <source>
        <tissue evidence="2">Gonad</tissue>
    </source>
</reference>
<dbReference type="GO" id="GO:0004197">
    <property type="term" value="F:cysteine-type endopeptidase activity"/>
    <property type="evidence" value="ECO:0007669"/>
    <property type="project" value="InterPro"/>
</dbReference>
<organism evidence="1 2">
    <name type="scientific">Branchiostoma belcheri</name>
    <name type="common">Amphioxus</name>
    <dbReference type="NCBI Taxonomy" id="7741"/>
    <lineage>
        <taxon>Eukaryota</taxon>
        <taxon>Metazoa</taxon>
        <taxon>Chordata</taxon>
        <taxon>Cephalochordata</taxon>
        <taxon>Leptocardii</taxon>
        <taxon>Amphioxiformes</taxon>
        <taxon>Branchiostomatidae</taxon>
        <taxon>Branchiostoma</taxon>
    </lineage>
</organism>
<dbReference type="FunFam" id="3.40.50.2000:FF:000190">
    <property type="entry name" value="Uncharacterized protein"/>
    <property type="match status" value="1"/>
</dbReference>
<dbReference type="KEGG" id="bbel:109473166"/>
<dbReference type="InterPro" id="IPR027417">
    <property type="entry name" value="P-loop_NTPase"/>
</dbReference>
<dbReference type="RefSeq" id="XP_019628610.1">
    <property type="nucleotide sequence ID" value="XM_019773051.1"/>
</dbReference>
<dbReference type="Pfam" id="PF20706">
    <property type="entry name" value="GT4-conflict"/>
    <property type="match status" value="1"/>
</dbReference>
<dbReference type="GO" id="GO:0006915">
    <property type="term" value="P:apoptotic process"/>
    <property type="evidence" value="ECO:0007669"/>
    <property type="project" value="TreeGrafter"/>
</dbReference>
<keyword evidence="1" id="KW-1185">Reference proteome</keyword>
<dbReference type="GO" id="GO:0006508">
    <property type="term" value="P:proteolysis"/>
    <property type="evidence" value="ECO:0007669"/>
    <property type="project" value="InterPro"/>
</dbReference>
<accession>A0A6P4YH55</accession>
<dbReference type="InterPro" id="IPR002398">
    <property type="entry name" value="Pept_C14"/>
</dbReference>
<gene>
    <name evidence="2" type="primary">LOC109473166</name>
</gene>
<dbReference type="AlphaFoldDB" id="A0A6P4YH55"/>
<dbReference type="Proteomes" id="UP000515135">
    <property type="component" value="Unplaced"/>
</dbReference>
<dbReference type="CDD" id="cd03801">
    <property type="entry name" value="GT4_PimA-like"/>
    <property type="match status" value="1"/>
</dbReference>
<name>A0A6P4YH55_BRABE</name>
<dbReference type="OrthoDB" id="10029728at2759"/>